<evidence type="ECO:0000313" key="10">
    <source>
        <dbReference type="EMBL" id="CUV12703.1"/>
    </source>
</evidence>
<evidence type="ECO:0000256" key="5">
    <source>
        <dbReference type="ARBA" id="ARBA00022692"/>
    </source>
</evidence>
<dbReference type="GO" id="GO:0043190">
    <property type="term" value="C:ATP-binding cassette (ABC) transporter complex"/>
    <property type="evidence" value="ECO:0007669"/>
    <property type="project" value="InterPro"/>
</dbReference>
<feature type="transmembrane region" description="Helical" evidence="8">
    <location>
        <begin position="30"/>
        <end position="53"/>
    </location>
</feature>
<evidence type="ECO:0000256" key="7">
    <source>
        <dbReference type="ARBA" id="ARBA00023136"/>
    </source>
</evidence>
<comment type="subcellular location">
    <subcellularLocation>
        <location evidence="1">Cell inner membrane</location>
        <topology evidence="1">Multi-pass membrane protein</topology>
    </subcellularLocation>
    <subcellularLocation>
        <location evidence="8">Cell membrane</location>
        <topology evidence="8">Multi-pass membrane protein</topology>
    </subcellularLocation>
</comment>
<protein>
    <submittedName>
        <fullName evidence="10">Putative amino acid transmembrane abc transporter protein</fullName>
    </submittedName>
</protein>
<evidence type="ECO:0000256" key="1">
    <source>
        <dbReference type="ARBA" id="ARBA00004429"/>
    </source>
</evidence>
<organism evidence="10">
    <name type="scientific">Ralstonia solanacearum</name>
    <name type="common">Pseudomonas solanacearum</name>
    <dbReference type="NCBI Taxonomy" id="305"/>
    <lineage>
        <taxon>Bacteria</taxon>
        <taxon>Pseudomonadati</taxon>
        <taxon>Pseudomonadota</taxon>
        <taxon>Betaproteobacteria</taxon>
        <taxon>Burkholderiales</taxon>
        <taxon>Burkholderiaceae</taxon>
        <taxon>Ralstonia</taxon>
        <taxon>Ralstonia solanacearum species complex</taxon>
    </lineage>
</organism>
<dbReference type="SUPFAM" id="SSF161098">
    <property type="entry name" value="MetI-like"/>
    <property type="match status" value="1"/>
</dbReference>
<keyword evidence="6 8" id="KW-1133">Transmembrane helix</keyword>
<feature type="transmembrane region" description="Helical" evidence="8">
    <location>
        <begin position="110"/>
        <end position="132"/>
    </location>
</feature>
<dbReference type="AlphaFoldDB" id="A0A0S4TTA2"/>
<evidence type="ECO:0000259" key="9">
    <source>
        <dbReference type="PROSITE" id="PS50928"/>
    </source>
</evidence>
<keyword evidence="5 8" id="KW-0812">Transmembrane</keyword>
<dbReference type="CDD" id="cd06261">
    <property type="entry name" value="TM_PBP2"/>
    <property type="match status" value="1"/>
</dbReference>
<reference evidence="10" key="1">
    <citation type="submission" date="2015-10" db="EMBL/GenBank/DDBJ databases">
        <authorList>
            <person name="Gilbert D.G."/>
        </authorList>
    </citation>
    <scope>NUCLEOTIDE SEQUENCE</scope>
    <source>
        <strain evidence="10">Phyl III-seqv23</strain>
    </source>
</reference>
<dbReference type="PANTHER" id="PTHR30614">
    <property type="entry name" value="MEMBRANE COMPONENT OF AMINO ACID ABC TRANSPORTER"/>
    <property type="match status" value="1"/>
</dbReference>
<evidence type="ECO:0000256" key="6">
    <source>
        <dbReference type="ARBA" id="ARBA00022989"/>
    </source>
</evidence>
<dbReference type="PROSITE" id="PS50928">
    <property type="entry name" value="ABC_TM1"/>
    <property type="match status" value="1"/>
</dbReference>
<feature type="transmembrane region" description="Helical" evidence="8">
    <location>
        <begin position="212"/>
        <end position="234"/>
    </location>
</feature>
<dbReference type="InterPro" id="IPR000515">
    <property type="entry name" value="MetI-like"/>
</dbReference>
<evidence type="ECO:0000256" key="4">
    <source>
        <dbReference type="ARBA" id="ARBA00022475"/>
    </source>
</evidence>
<dbReference type="InterPro" id="IPR043429">
    <property type="entry name" value="ArtM/GltK/GlnP/TcyL/YhdX-like"/>
</dbReference>
<dbReference type="EMBL" id="LN899819">
    <property type="protein sequence ID" value="CUV12703.1"/>
    <property type="molecule type" value="Genomic_DNA"/>
</dbReference>
<keyword evidence="4" id="KW-1003">Cell membrane</keyword>
<dbReference type="NCBIfam" id="TIGR01726">
    <property type="entry name" value="HEQRo_perm_3TM"/>
    <property type="match status" value="1"/>
</dbReference>
<proteinExistence type="inferred from homology"/>
<evidence type="ECO:0000256" key="2">
    <source>
        <dbReference type="ARBA" id="ARBA00010072"/>
    </source>
</evidence>
<accession>A0A0S4TTA2</accession>
<sequence>MSVSVPIPGLFQPLPPRYLGWMLEGFGTTLLVSAASIAGGLAIGLLLTALRAGGRPWLAMPARGLVAFVRKTPLLVQLFFWYFGAAQWLGEDAMGALTGLGGMALAGWRLPAPSFEFLAAAFGIALYAGAFFSEELRAGIRAVPPGQLNAALSLGLTPRAAFMRIVLPQALRVAALPLLGQCANTLKNTSLAMGIGLAELSYSARQVETDTLLAFPAFAVATVLYAVAILLLQWTVPLLLRRRGRGEAAPALAAGAPA</sequence>
<feature type="transmembrane region" description="Helical" evidence="8">
    <location>
        <begin position="74"/>
        <end position="90"/>
    </location>
</feature>
<dbReference type="InterPro" id="IPR010065">
    <property type="entry name" value="AA_ABC_transptr_permease_3TM"/>
</dbReference>
<name>A0A0S4TTA2_RALSL</name>
<keyword evidence="3 8" id="KW-0813">Transport</keyword>
<gene>
    <name evidence="10" type="ORF">RUN39_v1_400004</name>
</gene>
<feature type="domain" description="ABC transmembrane type-1" evidence="9">
    <location>
        <begin position="26"/>
        <end position="236"/>
    </location>
</feature>
<dbReference type="Gene3D" id="1.10.3720.10">
    <property type="entry name" value="MetI-like"/>
    <property type="match status" value="1"/>
</dbReference>
<evidence type="ECO:0000256" key="8">
    <source>
        <dbReference type="RuleBase" id="RU363032"/>
    </source>
</evidence>
<dbReference type="Pfam" id="PF00528">
    <property type="entry name" value="BPD_transp_1"/>
    <property type="match status" value="1"/>
</dbReference>
<dbReference type="PANTHER" id="PTHR30614:SF47">
    <property type="entry name" value="ABC TRANSPORTER PERMEASE"/>
    <property type="match status" value="1"/>
</dbReference>
<dbReference type="InterPro" id="IPR035906">
    <property type="entry name" value="MetI-like_sf"/>
</dbReference>
<evidence type="ECO:0000256" key="3">
    <source>
        <dbReference type="ARBA" id="ARBA00022448"/>
    </source>
</evidence>
<keyword evidence="7 8" id="KW-0472">Membrane</keyword>
<dbReference type="GO" id="GO:0022857">
    <property type="term" value="F:transmembrane transporter activity"/>
    <property type="evidence" value="ECO:0007669"/>
    <property type="project" value="InterPro"/>
</dbReference>
<dbReference type="GO" id="GO:0006865">
    <property type="term" value="P:amino acid transport"/>
    <property type="evidence" value="ECO:0007669"/>
    <property type="project" value="TreeGrafter"/>
</dbReference>
<comment type="similarity">
    <text evidence="2">Belongs to the binding-protein-dependent transport system permease family. HisMQ subfamily.</text>
</comment>